<dbReference type="InterPro" id="IPR002035">
    <property type="entry name" value="VWF_A"/>
</dbReference>
<gene>
    <name evidence="3" type="ordered locus">Astex_1179</name>
</gene>
<dbReference type="Gene3D" id="3.40.50.410">
    <property type="entry name" value="von Willebrand factor, type A domain"/>
    <property type="match status" value="1"/>
</dbReference>
<evidence type="ECO:0000313" key="4">
    <source>
        <dbReference type="Proteomes" id="UP000001492"/>
    </source>
</evidence>
<dbReference type="PROSITE" id="PS50234">
    <property type="entry name" value="VWFA"/>
    <property type="match status" value="1"/>
</dbReference>
<keyword evidence="1" id="KW-0472">Membrane</keyword>
<proteinExistence type="predicted"/>
<organism evidence="3 4">
    <name type="scientific">Asticcacaulis excentricus (strain ATCC 15261 / DSM 4724 / KCTC 12464 / NCIMB 9791 / VKM B-1370 / CB 48)</name>
    <dbReference type="NCBI Taxonomy" id="573065"/>
    <lineage>
        <taxon>Bacteria</taxon>
        <taxon>Pseudomonadati</taxon>
        <taxon>Pseudomonadota</taxon>
        <taxon>Alphaproteobacteria</taxon>
        <taxon>Caulobacterales</taxon>
        <taxon>Caulobacteraceae</taxon>
        <taxon>Asticcacaulis</taxon>
    </lineage>
</organism>
<keyword evidence="1" id="KW-1133">Transmembrane helix</keyword>
<feature type="transmembrane region" description="Helical" evidence="1">
    <location>
        <begin position="12"/>
        <end position="33"/>
    </location>
</feature>
<feature type="domain" description="VWFA" evidence="2">
    <location>
        <begin position="138"/>
        <end position="478"/>
    </location>
</feature>
<reference evidence="4" key="1">
    <citation type="submission" date="2010-12" db="EMBL/GenBank/DDBJ databases">
        <title>Complete sequence of chromosome 1 of Asticcacaulis excentricus CB 48.</title>
        <authorList>
            <consortium name="US DOE Joint Genome Institute"/>
            <person name="Lucas S."/>
            <person name="Copeland A."/>
            <person name="Lapidus A."/>
            <person name="Cheng J.-F."/>
            <person name="Bruce D."/>
            <person name="Goodwin L."/>
            <person name="Pitluck S."/>
            <person name="Teshima H."/>
            <person name="Davenport K."/>
            <person name="Detter J.C."/>
            <person name="Han C."/>
            <person name="Tapia R."/>
            <person name="Land M."/>
            <person name="Hauser L."/>
            <person name="Jeffries C."/>
            <person name="Kyrpides N."/>
            <person name="Ivanova N."/>
            <person name="Ovchinnikova G."/>
            <person name="Brun Y.V."/>
            <person name="Woyke T."/>
        </authorList>
    </citation>
    <scope>NUCLEOTIDE SEQUENCE [LARGE SCALE GENOMIC DNA]</scope>
    <source>
        <strain evidence="4">ATCC 15261 / DSM 4724 / KCTC 12464 / NCIMB 9791 / VKM B-1370 / CB 48</strain>
    </source>
</reference>
<dbReference type="HOGENOM" id="CLU_026005_0_0_5"/>
<accession>E8RN22</accession>
<evidence type="ECO:0000313" key="3">
    <source>
        <dbReference type="EMBL" id="ADU12855.1"/>
    </source>
</evidence>
<dbReference type="RefSeq" id="WP_013478687.1">
    <property type="nucleotide sequence ID" value="NC_014816.1"/>
</dbReference>
<dbReference type="AlphaFoldDB" id="E8RN22"/>
<protein>
    <submittedName>
        <fullName evidence="3">von Willebrand factor type A</fullName>
    </submittedName>
</protein>
<evidence type="ECO:0000259" key="2">
    <source>
        <dbReference type="PROSITE" id="PS50234"/>
    </source>
</evidence>
<keyword evidence="1" id="KW-0812">Transmembrane</keyword>
<dbReference type="Proteomes" id="UP000001492">
    <property type="component" value="Chromosome 1"/>
</dbReference>
<evidence type="ECO:0000256" key="1">
    <source>
        <dbReference type="SAM" id="Phobius"/>
    </source>
</evidence>
<keyword evidence="4" id="KW-1185">Reference proteome</keyword>
<name>E8RN22_ASTEC</name>
<dbReference type="Pfam" id="PF13400">
    <property type="entry name" value="Tad"/>
    <property type="match status" value="1"/>
</dbReference>
<sequence length="489" mass="52468">MGLPDFFRDRRGNTAVMFGLFFSILIVSMAGAVDYSNVISRRSKAQDALDAATLAVAVLRPATVEQAQAAVKLRLDKELGDNPDKVVIGQFNYDTKTRTYYVTAKGTYKPFLLGVVNIKEIPYEVISETIQAANGTLELALVLDNTDSMGQILNGSSTRLDVLKTAATNLVNTVMTSANKDYVKVAVVPYADYVNVGLANRSQSWVSVGADYTVPAAAKTCTTISTKQVCTGGVYGTCDSIKDGVPIKVGCWKTPQTCTTVNITPYQSCNNPQPTYYKWYGCVRHQVDSKTKMLVLPDPLTAYTGVLETAQKCPTAIQPLSNDKTVVTNSIKGLVNSIGSYKPDTFIPGGLHWGVNTLSPPAPFKEGMAYDSKNKEPKKVIVLMTDGANTLYTNSSGQIVSAATGSPPTISSSLVAPTYTAQDNACKYAKGKNIEVFVIGLGVTDPTALSALKSCATDAQHYFDAQNANDLIEAFEIIGGKLSVVRLMQ</sequence>
<dbReference type="SUPFAM" id="SSF53300">
    <property type="entry name" value="vWA-like"/>
    <property type="match status" value="1"/>
</dbReference>
<dbReference type="eggNOG" id="COG2304">
    <property type="taxonomic scope" value="Bacteria"/>
</dbReference>
<dbReference type="STRING" id="573065.Astex_1179"/>
<dbReference type="OrthoDB" id="7522752at2"/>
<dbReference type="EMBL" id="CP002395">
    <property type="protein sequence ID" value="ADU12855.1"/>
    <property type="molecule type" value="Genomic_DNA"/>
</dbReference>
<dbReference type="InterPro" id="IPR036465">
    <property type="entry name" value="vWFA_dom_sf"/>
</dbReference>
<dbReference type="KEGG" id="aex:Astex_1179"/>
<dbReference type="eggNOG" id="COG4961">
    <property type="taxonomic scope" value="Bacteria"/>
</dbReference>
<dbReference type="InterPro" id="IPR028087">
    <property type="entry name" value="Tad_N"/>
</dbReference>